<accession>A0ABM8BS17</accession>
<gene>
    <name evidence="1" type="ORF">SHM_02770</name>
</gene>
<keyword evidence="2" id="KW-1185">Reference proteome</keyword>
<dbReference type="RefSeq" id="WP_281748930.1">
    <property type="nucleotide sequence ID" value="NZ_AP026933.1"/>
</dbReference>
<organism evidence="1 2">
    <name type="scientific">Spiroplasma ixodetis</name>
    <dbReference type="NCBI Taxonomy" id="2141"/>
    <lineage>
        <taxon>Bacteria</taxon>
        <taxon>Bacillati</taxon>
        <taxon>Mycoplasmatota</taxon>
        <taxon>Mollicutes</taxon>
        <taxon>Entomoplasmatales</taxon>
        <taxon>Spiroplasmataceae</taxon>
        <taxon>Spiroplasma</taxon>
    </lineage>
</organism>
<evidence type="ECO:0008006" key="3">
    <source>
        <dbReference type="Google" id="ProtNLM"/>
    </source>
</evidence>
<dbReference type="Proteomes" id="UP001163387">
    <property type="component" value="Chromosome"/>
</dbReference>
<sequence>MADSKDCLDKNVEENIKFISSKIIEKKTILFLGAGFSANFGFPLWKELLISIIEKIENEFQDLDDYYKKELKNLKSMVQNNFDLSRVLDNLKSLLDTKEKKDSASAFFIEEYSSKLDIEKKEIDSEKKKF</sequence>
<protein>
    <recommendedName>
        <fullName evidence="3">Deacetylase sirtuin-type domain-containing protein</fullName>
    </recommendedName>
</protein>
<proteinExistence type="predicted"/>
<evidence type="ECO:0000313" key="2">
    <source>
        <dbReference type="Proteomes" id="UP001163387"/>
    </source>
</evidence>
<name>A0ABM8BS17_9MOLU</name>
<dbReference type="EMBL" id="AP026933">
    <property type="protein sequence ID" value="BDT02631.1"/>
    <property type="molecule type" value="Genomic_DNA"/>
</dbReference>
<reference evidence="1 2" key="1">
    <citation type="journal article" date="2022" name="Front. Microbiol.">
        <title>Male-killing mechanisms vary between Spiroplasma species.</title>
        <authorList>
            <person name="Arai H."/>
            <person name="Inoue M."/>
            <person name="Kageyama D."/>
        </authorList>
    </citation>
    <scope>NUCLEOTIDE SEQUENCE [LARGE SCALE GENOMIC DNA]</scope>
    <source>
        <strain evidence="2">sHm</strain>
    </source>
</reference>
<evidence type="ECO:0000313" key="1">
    <source>
        <dbReference type="EMBL" id="BDT02631.1"/>
    </source>
</evidence>